<evidence type="ECO:0000256" key="2">
    <source>
        <dbReference type="ARBA" id="ARBA00022722"/>
    </source>
</evidence>
<dbReference type="GO" id="GO:0110001">
    <property type="term" value="C:toxin-antitoxin complex"/>
    <property type="evidence" value="ECO:0007669"/>
    <property type="project" value="InterPro"/>
</dbReference>
<dbReference type="NCBIfam" id="NF047751">
    <property type="entry name" value="HepT_toxin"/>
    <property type="match status" value="1"/>
</dbReference>
<comment type="similarity">
    <text evidence="4">Belongs to the HepT RNase toxin family.</text>
</comment>
<organism evidence="5 6">
    <name type="scientific">Geoalkalibacter ferrihydriticus DSM 17813</name>
    <dbReference type="NCBI Taxonomy" id="1121915"/>
    <lineage>
        <taxon>Bacteria</taxon>
        <taxon>Pseudomonadati</taxon>
        <taxon>Thermodesulfobacteriota</taxon>
        <taxon>Desulfuromonadia</taxon>
        <taxon>Desulfuromonadales</taxon>
        <taxon>Geoalkalibacteraceae</taxon>
        <taxon>Geoalkalibacter</taxon>
    </lineage>
</organism>
<dbReference type="InterPro" id="IPR037038">
    <property type="entry name" value="HepT-like_sf"/>
</dbReference>
<reference evidence="5 6" key="1">
    <citation type="submission" date="2014-12" db="EMBL/GenBank/DDBJ databases">
        <title>Genomes of Geoalkalibacter ferrihydriticus and Geoalkalibacter subterraneus, two haloalkaliphilic metal-reducing members of the Geobacteraceae.</title>
        <authorList>
            <person name="Badalamenti J.P."/>
            <person name="Torres C.I."/>
            <person name="Krajmalnik-Brown R."/>
            <person name="Bond D.R."/>
        </authorList>
    </citation>
    <scope>NUCLEOTIDE SEQUENCE [LARGE SCALE GENOMIC DNA]</scope>
    <source>
        <strain evidence="5 6">DSM 17813</strain>
    </source>
</reference>
<evidence type="ECO:0000256" key="1">
    <source>
        <dbReference type="ARBA" id="ARBA00022649"/>
    </source>
</evidence>
<dbReference type="GO" id="GO:0004540">
    <property type="term" value="F:RNA nuclease activity"/>
    <property type="evidence" value="ECO:0007669"/>
    <property type="project" value="InterPro"/>
</dbReference>
<dbReference type="AlphaFoldDB" id="A0A0C2HL33"/>
<evidence type="ECO:0008006" key="7">
    <source>
        <dbReference type="Google" id="ProtNLM"/>
    </source>
</evidence>
<dbReference type="PANTHER" id="PTHR33397">
    <property type="entry name" value="UPF0331 PROTEIN YUTE"/>
    <property type="match status" value="1"/>
</dbReference>
<sequence length="136" mass="15528">MADDVLLNKVAVIERCLGRIKDEYQGRETELETNFTRQDAIILNLLRACEAAIDASMHTVRVRKLGIPQESREAFAMLEKAGLLDSGLSVRLQAMVGFRNVAVHDYQKLNLDIVKYILNERLSDFQNFCKVLLQME</sequence>
<comment type="caution">
    <text evidence="5">The sequence shown here is derived from an EMBL/GenBank/DDBJ whole genome shotgun (WGS) entry which is preliminary data.</text>
</comment>
<dbReference type="PANTHER" id="PTHR33397:SF3">
    <property type="entry name" value="MRNA NUCLEASE HEPT"/>
    <property type="match status" value="1"/>
</dbReference>
<keyword evidence="3" id="KW-0378">Hydrolase</keyword>
<evidence type="ECO:0000256" key="3">
    <source>
        <dbReference type="ARBA" id="ARBA00022801"/>
    </source>
</evidence>
<gene>
    <name evidence="5" type="ORF">GFER_03805</name>
</gene>
<dbReference type="Proteomes" id="UP000035068">
    <property type="component" value="Unassembled WGS sequence"/>
</dbReference>
<dbReference type="Gene3D" id="1.20.120.580">
    <property type="entry name" value="bsu32300-like"/>
    <property type="match status" value="1"/>
</dbReference>
<dbReference type="RefSeq" id="WP_040096204.1">
    <property type="nucleotide sequence ID" value="NZ_JWJD01000001.1"/>
</dbReference>
<name>A0A0C2HL33_9BACT</name>
<evidence type="ECO:0000313" key="5">
    <source>
        <dbReference type="EMBL" id="KIH77781.1"/>
    </source>
</evidence>
<dbReference type="EMBL" id="JWJD01000001">
    <property type="protein sequence ID" value="KIH77781.1"/>
    <property type="molecule type" value="Genomic_DNA"/>
</dbReference>
<keyword evidence="6" id="KW-1185">Reference proteome</keyword>
<dbReference type="InterPro" id="IPR008201">
    <property type="entry name" value="HepT-like"/>
</dbReference>
<evidence type="ECO:0000256" key="4">
    <source>
        <dbReference type="ARBA" id="ARBA00024207"/>
    </source>
</evidence>
<dbReference type="GO" id="GO:0016787">
    <property type="term" value="F:hydrolase activity"/>
    <property type="evidence" value="ECO:0007669"/>
    <property type="project" value="UniProtKB-KW"/>
</dbReference>
<evidence type="ECO:0000313" key="6">
    <source>
        <dbReference type="Proteomes" id="UP000035068"/>
    </source>
</evidence>
<dbReference type="InterPro" id="IPR052379">
    <property type="entry name" value="Type_VII_TA_RNase"/>
</dbReference>
<keyword evidence="1" id="KW-1277">Toxin-antitoxin system</keyword>
<accession>A0A0C2HL33</accession>
<keyword evidence="2" id="KW-0540">Nuclease</keyword>
<dbReference type="Pfam" id="PF01934">
    <property type="entry name" value="HepT-like"/>
    <property type="match status" value="1"/>
</dbReference>
<proteinExistence type="inferred from homology"/>
<protein>
    <recommendedName>
        <fullName evidence="7">DUF86 domain-containing protein</fullName>
    </recommendedName>
</protein>